<dbReference type="EMBL" id="GIFC01011569">
    <property type="protein sequence ID" value="MXU93652.1"/>
    <property type="molecule type" value="Transcribed_RNA"/>
</dbReference>
<protein>
    <submittedName>
        <fullName evidence="2">Uncharacterized protein</fullName>
    </submittedName>
</protein>
<proteinExistence type="predicted"/>
<name>A0A6B0UVD4_IXORI</name>
<dbReference type="AlphaFoldDB" id="A0A6B0UVD4"/>
<reference evidence="2" key="1">
    <citation type="submission" date="2019-12" db="EMBL/GenBank/DDBJ databases">
        <title>An insight into the sialome of adult female Ixodes ricinus ticks feeding for 6 days.</title>
        <authorList>
            <person name="Perner J."/>
            <person name="Ribeiro J.M.C."/>
        </authorList>
    </citation>
    <scope>NUCLEOTIDE SEQUENCE</scope>
    <source>
        <strain evidence="2">Semi-engorged</strain>
        <tissue evidence="2">Salivary glands</tissue>
    </source>
</reference>
<accession>A0A6B0UVD4</accession>
<sequence>MRRPTWSLPTAFLQPTDTAAARTPFPEIRTRLTGLREGTAHATMPSCWYGARKRMLLRRQTSQSRAPAPRPRLRFLLPRVCNRRSCSSSSLSRRSLPHCPPTSFLRAPSVLGWGTAWPRAPWSWDLPRRRPSRSRGAAPPRWPCTTSCS</sequence>
<evidence type="ECO:0000313" key="2">
    <source>
        <dbReference type="EMBL" id="MXU93652.1"/>
    </source>
</evidence>
<evidence type="ECO:0000256" key="1">
    <source>
        <dbReference type="SAM" id="MobiDB-lite"/>
    </source>
</evidence>
<organism evidence="2">
    <name type="scientific">Ixodes ricinus</name>
    <name type="common">Common tick</name>
    <name type="synonym">Acarus ricinus</name>
    <dbReference type="NCBI Taxonomy" id="34613"/>
    <lineage>
        <taxon>Eukaryota</taxon>
        <taxon>Metazoa</taxon>
        <taxon>Ecdysozoa</taxon>
        <taxon>Arthropoda</taxon>
        <taxon>Chelicerata</taxon>
        <taxon>Arachnida</taxon>
        <taxon>Acari</taxon>
        <taxon>Parasitiformes</taxon>
        <taxon>Ixodida</taxon>
        <taxon>Ixodoidea</taxon>
        <taxon>Ixodidae</taxon>
        <taxon>Ixodinae</taxon>
        <taxon>Ixodes</taxon>
    </lineage>
</organism>
<feature type="region of interest" description="Disordered" evidence="1">
    <location>
        <begin position="128"/>
        <end position="149"/>
    </location>
</feature>